<evidence type="ECO:0000256" key="2">
    <source>
        <dbReference type="ARBA" id="ARBA00022980"/>
    </source>
</evidence>
<dbReference type="GO" id="GO:0003735">
    <property type="term" value="F:structural constituent of ribosome"/>
    <property type="evidence" value="ECO:0007669"/>
    <property type="project" value="InterPro"/>
</dbReference>
<organism evidence="4 5">
    <name type="scientific">Hortaea werneckii EXF-2000</name>
    <dbReference type="NCBI Taxonomy" id="1157616"/>
    <lineage>
        <taxon>Eukaryota</taxon>
        <taxon>Fungi</taxon>
        <taxon>Dikarya</taxon>
        <taxon>Ascomycota</taxon>
        <taxon>Pezizomycotina</taxon>
        <taxon>Dothideomycetes</taxon>
        <taxon>Dothideomycetidae</taxon>
        <taxon>Mycosphaerellales</taxon>
        <taxon>Teratosphaeriaceae</taxon>
        <taxon>Hortaea</taxon>
    </lineage>
</organism>
<dbReference type="FunCoup" id="A0A1Z5TIR4">
    <property type="interactions" value="263"/>
</dbReference>
<keyword evidence="2" id="KW-0689">Ribosomal protein</keyword>
<accession>A0A1Z5TIR4</accession>
<proteinExistence type="inferred from homology"/>
<dbReference type="GO" id="GO:0006412">
    <property type="term" value="P:translation"/>
    <property type="evidence" value="ECO:0007669"/>
    <property type="project" value="InterPro"/>
</dbReference>
<evidence type="ECO:0008006" key="6">
    <source>
        <dbReference type="Google" id="ProtNLM"/>
    </source>
</evidence>
<sequence>MAVSRTPRAFSSFICQSCRQRLLPSTSTRAFTTTSIKAADTQSQNNDRALAGLGHLSSNLNRRKGFNNAAPTTANPTSYTSILDQDAASPETLLSEQHSRNLDASYTEKPHRLHILATKHNTHITFVQPPRPAIQTASSGISRTSASAADQKKTIDVLLSLSAGNLNFRKAGRGSYDAAYQLAAYVLKQIKEKGMLGDVKKLEVVLRGFGAGREAVTKALLGAEGVDVRKRISAVVDATRLKLGGPRSKKPRRLG</sequence>
<dbReference type="Proteomes" id="UP000194280">
    <property type="component" value="Unassembled WGS sequence"/>
</dbReference>
<name>A0A1Z5TIR4_HORWE</name>
<dbReference type="EMBL" id="MUNK01000038">
    <property type="protein sequence ID" value="OTA35942.1"/>
    <property type="molecule type" value="Genomic_DNA"/>
</dbReference>
<evidence type="ECO:0000256" key="3">
    <source>
        <dbReference type="ARBA" id="ARBA00023274"/>
    </source>
</evidence>
<comment type="similarity">
    <text evidence="1">Belongs to the universal ribosomal protein uS11 family.</text>
</comment>
<dbReference type="Gene3D" id="3.30.420.80">
    <property type="entry name" value="Ribosomal protein S11"/>
    <property type="match status" value="1"/>
</dbReference>
<dbReference type="InParanoid" id="A0A1Z5TIR4"/>
<dbReference type="GO" id="GO:0005840">
    <property type="term" value="C:ribosome"/>
    <property type="evidence" value="ECO:0007669"/>
    <property type="project" value="UniProtKB-KW"/>
</dbReference>
<dbReference type="Pfam" id="PF00411">
    <property type="entry name" value="Ribosomal_S11"/>
    <property type="match status" value="1"/>
</dbReference>
<dbReference type="VEuPathDB" id="FungiDB:BTJ68_04112"/>
<keyword evidence="3" id="KW-0687">Ribonucleoprotein</keyword>
<dbReference type="STRING" id="1157616.A0A1Z5TIR4"/>
<dbReference type="OrthoDB" id="1654884at2759"/>
<evidence type="ECO:0000313" key="4">
    <source>
        <dbReference type="EMBL" id="OTA35942.1"/>
    </source>
</evidence>
<dbReference type="AlphaFoldDB" id="A0A1Z5TIR4"/>
<comment type="caution">
    <text evidence="4">The sequence shown here is derived from an EMBL/GenBank/DDBJ whole genome shotgun (WGS) entry which is preliminary data.</text>
</comment>
<evidence type="ECO:0000313" key="5">
    <source>
        <dbReference type="Proteomes" id="UP000194280"/>
    </source>
</evidence>
<evidence type="ECO:0000256" key="1">
    <source>
        <dbReference type="ARBA" id="ARBA00006194"/>
    </source>
</evidence>
<dbReference type="SUPFAM" id="SSF53137">
    <property type="entry name" value="Translational machinery components"/>
    <property type="match status" value="1"/>
</dbReference>
<protein>
    <recommendedName>
        <fullName evidence="6">Translational machinery component</fullName>
    </recommendedName>
</protein>
<dbReference type="GO" id="GO:1990904">
    <property type="term" value="C:ribonucleoprotein complex"/>
    <property type="evidence" value="ECO:0007669"/>
    <property type="project" value="UniProtKB-KW"/>
</dbReference>
<gene>
    <name evidence="4" type="ORF">BTJ68_04112</name>
</gene>
<reference evidence="4 5" key="1">
    <citation type="submission" date="2017-01" db="EMBL/GenBank/DDBJ databases">
        <title>The recent genome duplication of the halophilic yeast Hortaea werneckii: insights from long-read sequencing.</title>
        <authorList>
            <person name="Sinha S."/>
            <person name="Flibotte S."/>
            <person name="Neira M."/>
            <person name="Lenassi M."/>
            <person name="Gostincar C."/>
            <person name="Stajich J.E."/>
            <person name="Nislow C.E."/>
        </authorList>
    </citation>
    <scope>NUCLEOTIDE SEQUENCE [LARGE SCALE GENOMIC DNA]</scope>
    <source>
        <strain evidence="4 5">EXF-2000</strain>
    </source>
</reference>
<dbReference type="InterPro" id="IPR001971">
    <property type="entry name" value="Ribosomal_uS11"/>
</dbReference>
<dbReference type="HAMAP" id="MF_01310">
    <property type="entry name" value="Ribosomal_uS11"/>
    <property type="match status" value="1"/>
</dbReference>
<dbReference type="PANTHER" id="PTHR11759">
    <property type="entry name" value="40S RIBOSOMAL PROTEIN S14/30S RIBOSOMAL PROTEIN S11"/>
    <property type="match status" value="1"/>
</dbReference>
<keyword evidence="5" id="KW-1185">Reference proteome</keyword>
<dbReference type="InterPro" id="IPR036967">
    <property type="entry name" value="Ribosomal_uS11_sf"/>
</dbReference>